<organism evidence="4">
    <name type="scientific">candidate division WOR-3 bacterium</name>
    <dbReference type="NCBI Taxonomy" id="2052148"/>
    <lineage>
        <taxon>Bacteria</taxon>
        <taxon>Bacteria division WOR-3</taxon>
    </lineage>
</organism>
<dbReference type="EMBL" id="DSBX01000289">
    <property type="protein sequence ID" value="HDR00136.1"/>
    <property type="molecule type" value="Genomic_DNA"/>
</dbReference>
<keyword evidence="1" id="KW-0175">Coiled coil</keyword>
<accession>A0A7V0T798</accession>
<comment type="caution">
    <text evidence="4">The sequence shown here is derived from an EMBL/GenBank/DDBJ whole genome shotgun (WGS) entry which is preliminary data.</text>
</comment>
<evidence type="ECO:0000259" key="3">
    <source>
        <dbReference type="Pfam" id="PF24481"/>
    </source>
</evidence>
<dbReference type="InterPro" id="IPR056003">
    <property type="entry name" value="CT398_CC_hairpin"/>
</dbReference>
<feature type="coiled-coil region" evidence="1">
    <location>
        <begin position="32"/>
        <end position="59"/>
    </location>
</feature>
<sequence length="234" mass="26744">MQDDFVRLKAVQELDDELRTLTGRAEELPGRITRLRDEAERARKDLAETEAALVERRKEYKLAELDLKTSDEKVAQYSVQLYSAKTNEQYKAFLKEIETQKKQKSKVEDRMIVLLEETEALEKKRRAAEKNAAKFASENEHKVSLLEAEQAELANAIAERRAHREEILQALPAAILKLYTRVLNRMGGIAIVATTGERCNGCFNPIPPQRMVEIDRKDKVYTCEACGRILLPGK</sequence>
<dbReference type="Pfam" id="PF24481">
    <property type="entry name" value="CT398_CC"/>
    <property type="match status" value="1"/>
</dbReference>
<dbReference type="InterPro" id="IPR052376">
    <property type="entry name" value="Oxidative_Scav/Glycosyltrans"/>
</dbReference>
<feature type="coiled-coil region" evidence="1">
    <location>
        <begin position="90"/>
        <end position="166"/>
    </location>
</feature>
<feature type="domain" description="CT398-like coiled coil hairpin" evidence="3">
    <location>
        <begin position="11"/>
        <end position="186"/>
    </location>
</feature>
<feature type="domain" description="C4-type zinc ribbon" evidence="2">
    <location>
        <begin position="198"/>
        <end position="230"/>
    </location>
</feature>
<evidence type="ECO:0000259" key="2">
    <source>
        <dbReference type="Pfam" id="PF02591"/>
    </source>
</evidence>
<dbReference type="Proteomes" id="UP000885672">
    <property type="component" value="Unassembled WGS sequence"/>
</dbReference>
<proteinExistence type="predicted"/>
<evidence type="ECO:0008006" key="5">
    <source>
        <dbReference type="Google" id="ProtNLM"/>
    </source>
</evidence>
<dbReference type="PANTHER" id="PTHR39082">
    <property type="entry name" value="PHOSPHOLIPASE C-BETA-2-RELATED"/>
    <property type="match status" value="1"/>
</dbReference>
<reference evidence="4" key="1">
    <citation type="journal article" date="2020" name="mSystems">
        <title>Genome- and Community-Level Interaction Insights into Carbon Utilization and Element Cycling Functions of Hydrothermarchaeota in Hydrothermal Sediment.</title>
        <authorList>
            <person name="Zhou Z."/>
            <person name="Liu Y."/>
            <person name="Xu W."/>
            <person name="Pan J."/>
            <person name="Luo Z.H."/>
            <person name="Li M."/>
        </authorList>
    </citation>
    <scope>NUCLEOTIDE SEQUENCE [LARGE SCALE GENOMIC DNA]</scope>
    <source>
        <strain evidence="4">SpSt-1182</strain>
    </source>
</reference>
<gene>
    <name evidence="4" type="ORF">ENN51_07640</name>
</gene>
<dbReference type="InterPro" id="IPR003743">
    <property type="entry name" value="Zf-RING_7"/>
</dbReference>
<dbReference type="PANTHER" id="PTHR39082:SF1">
    <property type="entry name" value="SCAVENGER RECEPTOR CLASS A MEMBER 3"/>
    <property type="match status" value="1"/>
</dbReference>
<dbReference type="Gene3D" id="1.10.287.1490">
    <property type="match status" value="1"/>
</dbReference>
<dbReference type="Pfam" id="PF02591">
    <property type="entry name" value="Zn_ribbon_9"/>
    <property type="match status" value="1"/>
</dbReference>
<evidence type="ECO:0000313" key="4">
    <source>
        <dbReference type="EMBL" id="HDR00136.1"/>
    </source>
</evidence>
<dbReference type="AlphaFoldDB" id="A0A7V0T798"/>
<name>A0A7V0T798_UNCW3</name>
<evidence type="ECO:0000256" key="1">
    <source>
        <dbReference type="SAM" id="Coils"/>
    </source>
</evidence>
<protein>
    <recommendedName>
        <fullName evidence="5">C4-type zinc ribbon domain-containing protein</fullName>
    </recommendedName>
</protein>